<protein>
    <submittedName>
        <fullName evidence="3">Uncharacterized protein</fullName>
    </submittedName>
</protein>
<gene>
    <name evidence="3" type="ORF">CJ030_MR3G009898</name>
</gene>
<evidence type="ECO:0000256" key="1">
    <source>
        <dbReference type="SAM" id="MobiDB-lite"/>
    </source>
</evidence>
<keyword evidence="4" id="KW-1185">Reference proteome</keyword>
<keyword evidence="2" id="KW-0472">Membrane</keyword>
<name>A0A6A1W9R5_9ROSI</name>
<evidence type="ECO:0000313" key="3">
    <source>
        <dbReference type="EMBL" id="KAB1220438.1"/>
    </source>
</evidence>
<evidence type="ECO:0000256" key="2">
    <source>
        <dbReference type="SAM" id="Phobius"/>
    </source>
</evidence>
<dbReference type="Proteomes" id="UP000516437">
    <property type="component" value="Chromosome 3"/>
</dbReference>
<feature type="transmembrane region" description="Helical" evidence="2">
    <location>
        <begin position="122"/>
        <end position="140"/>
    </location>
</feature>
<evidence type="ECO:0000313" key="4">
    <source>
        <dbReference type="Proteomes" id="UP000516437"/>
    </source>
</evidence>
<keyword evidence="2" id="KW-0812">Transmembrane</keyword>
<dbReference type="EMBL" id="RXIC02000021">
    <property type="protein sequence ID" value="KAB1220438.1"/>
    <property type="molecule type" value="Genomic_DNA"/>
</dbReference>
<accession>A0A6A1W9R5</accession>
<feature type="transmembrane region" description="Helical" evidence="2">
    <location>
        <begin position="47"/>
        <end position="66"/>
    </location>
</feature>
<organism evidence="3 4">
    <name type="scientific">Morella rubra</name>
    <name type="common">Chinese bayberry</name>
    <dbReference type="NCBI Taxonomy" id="262757"/>
    <lineage>
        <taxon>Eukaryota</taxon>
        <taxon>Viridiplantae</taxon>
        <taxon>Streptophyta</taxon>
        <taxon>Embryophyta</taxon>
        <taxon>Tracheophyta</taxon>
        <taxon>Spermatophyta</taxon>
        <taxon>Magnoliopsida</taxon>
        <taxon>eudicotyledons</taxon>
        <taxon>Gunneridae</taxon>
        <taxon>Pentapetalae</taxon>
        <taxon>rosids</taxon>
        <taxon>fabids</taxon>
        <taxon>Fagales</taxon>
        <taxon>Myricaceae</taxon>
        <taxon>Morella</taxon>
    </lineage>
</organism>
<feature type="region of interest" description="Disordered" evidence="1">
    <location>
        <begin position="1"/>
        <end position="32"/>
    </location>
</feature>
<feature type="transmembrane region" description="Helical" evidence="2">
    <location>
        <begin position="78"/>
        <end position="102"/>
    </location>
</feature>
<reference evidence="3 4" key="1">
    <citation type="journal article" date="2019" name="Plant Biotechnol. J.">
        <title>The red bayberry genome and genetic basis of sex determination.</title>
        <authorList>
            <person name="Jia H.M."/>
            <person name="Jia H.J."/>
            <person name="Cai Q.L."/>
            <person name="Wang Y."/>
            <person name="Zhao H.B."/>
            <person name="Yang W.F."/>
            <person name="Wang G.Y."/>
            <person name="Li Y.H."/>
            <person name="Zhan D.L."/>
            <person name="Shen Y.T."/>
            <person name="Niu Q.F."/>
            <person name="Chang L."/>
            <person name="Qiu J."/>
            <person name="Zhao L."/>
            <person name="Xie H.B."/>
            <person name="Fu W.Y."/>
            <person name="Jin J."/>
            <person name="Li X.W."/>
            <person name="Jiao Y."/>
            <person name="Zhou C.C."/>
            <person name="Tu T."/>
            <person name="Chai C.Y."/>
            <person name="Gao J.L."/>
            <person name="Fan L.J."/>
            <person name="van de Weg E."/>
            <person name="Wang J.Y."/>
            <person name="Gao Z.S."/>
        </authorList>
    </citation>
    <scope>NUCLEOTIDE SEQUENCE [LARGE SCALE GENOMIC DNA]</scope>
    <source>
        <tissue evidence="3">Leaves</tissue>
    </source>
</reference>
<sequence length="177" mass="19676">MGVRVKEEPLLVSDPGQDEEQQQKQEQHSEANLGSVVRETWSESKKMWAIASPSILSGLAMFNMTVRPQSFSGHLSDLDLAAISIASTVIIAITFGFLSGYFFHAWDGVLWGRKMDNCYEFWRSYVSSGNILLIGGYFGFASQASSSLLQACEPSSNRDEEYADVDWDKLGFALMPN</sequence>
<comment type="caution">
    <text evidence="3">The sequence shown here is derived from an EMBL/GenBank/DDBJ whole genome shotgun (WGS) entry which is preliminary data.</text>
</comment>
<proteinExistence type="predicted"/>
<keyword evidence="2" id="KW-1133">Transmembrane helix</keyword>
<dbReference type="OrthoDB" id="2126698at2759"/>
<dbReference type="AlphaFoldDB" id="A0A6A1W9R5"/>